<proteinExistence type="predicted"/>
<evidence type="ECO:0000256" key="2">
    <source>
        <dbReference type="SAM" id="SignalP"/>
    </source>
</evidence>
<dbReference type="PANTHER" id="PTHR34385">
    <property type="entry name" value="D-ALANYL-D-ALANINE CARBOXYPEPTIDASE"/>
    <property type="match status" value="1"/>
</dbReference>
<dbReference type="InterPro" id="IPR009045">
    <property type="entry name" value="Zn_M74/Hedgehog-like"/>
</dbReference>
<feature type="signal peptide" evidence="2">
    <location>
        <begin position="1"/>
        <end position="33"/>
    </location>
</feature>
<evidence type="ECO:0000259" key="3">
    <source>
        <dbReference type="Pfam" id="PF02557"/>
    </source>
</evidence>
<dbReference type="PROSITE" id="PS51257">
    <property type="entry name" value="PROKAR_LIPOPROTEIN"/>
    <property type="match status" value="1"/>
</dbReference>
<dbReference type="EMBL" id="JAVKGR010000018">
    <property type="protein sequence ID" value="MDR8020201.1"/>
    <property type="molecule type" value="Genomic_DNA"/>
</dbReference>
<dbReference type="CDD" id="cd14852">
    <property type="entry name" value="LD-carboxypeptidase"/>
    <property type="match status" value="1"/>
</dbReference>
<evidence type="ECO:0000313" key="4">
    <source>
        <dbReference type="EMBL" id="MDR8020201.1"/>
    </source>
</evidence>
<keyword evidence="2" id="KW-0732">Signal</keyword>
<feature type="region of interest" description="Disordered" evidence="1">
    <location>
        <begin position="28"/>
        <end position="70"/>
    </location>
</feature>
<gene>
    <name evidence="4" type="ORF">RIL96_11565</name>
</gene>
<feature type="domain" description="D-alanyl-D-alanine carboxypeptidase-like core" evidence="3">
    <location>
        <begin position="112"/>
        <end position="239"/>
    </location>
</feature>
<name>A0ABU2DUZ7_9MICC</name>
<dbReference type="SUPFAM" id="SSF55166">
    <property type="entry name" value="Hedgehog/DD-peptidase"/>
    <property type="match status" value="1"/>
</dbReference>
<organism evidence="4 5">
    <name type="scientific">Nesterenkonia aerolata</name>
    <dbReference type="NCBI Taxonomy" id="3074079"/>
    <lineage>
        <taxon>Bacteria</taxon>
        <taxon>Bacillati</taxon>
        <taxon>Actinomycetota</taxon>
        <taxon>Actinomycetes</taxon>
        <taxon>Micrococcales</taxon>
        <taxon>Micrococcaceae</taxon>
        <taxon>Nesterenkonia</taxon>
    </lineage>
</organism>
<reference evidence="4 5" key="1">
    <citation type="submission" date="2023-09" db="EMBL/GenBank/DDBJ databases">
        <title>Description of three actinobacteria isolated from air of manufacturing shop in a pharmaceutical factory.</title>
        <authorList>
            <person name="Zhang D.-F."/>
        </authorList>
    </citation>
    <scope>NUCLEOTIDE SEQUENCE [LARGE SCALE GENOMIC DNA]</scope>
    <source>
        <strain evidence="4 5">LY-0111</strain>
    </source>
</reference>
<dbReference type="InterPro" id="IPR052179">
    <property type="entry name" value="DD-CPase-like"/>
</dbReference>
<dbReference type="Pfam" id="PF02557">
    <property type="entry name" value="VanY"/>
    <property type="match status" value="1"/>
</dbReference>
<evidence type="ECO:0000313" key="5">
    <source>
        <dbReference type="Proteomes" id="UP001251870"/>
    </source>
</evidence>
<dbReference type="InterPro" id="IPR003709">
    <property type="entry name" value="VanY-like_core_dom"/>
</dbReference>
<dbReference type="RefSeq" id="WP_310549182.1">
    <property type="nucleotide sequence ID" value="NZ_JAVKGR010000018.1"/>
</dbReference>
<dbReference type="Gene3D" id="3.30.1380.10">
    <property type="match status" value="1"/>
</dbReference>
<keyword evidence="5" id="KW-1185">Reference proteome</keyword>
<feature type="chain" id="PRO_5045214405" evidence="2">
    <location>
        <begin position="34"/>
        <end position="267"/>
    </location>
</feature>
<accession>A0ABU2DUZ7</accession>
<dbReference type="InterPro" id="IPR058193">
    <property type="entry name" value="VanY/YodJ_core_dom"/>
</dbReference>
<evidence type="ECO:0000256" key="1">
    <source>
        <dbReference type="SAM" id="MobiDB-lite"/>
    </source>
</evidence>
<sequence>MNASRRTTFGPWLIAGMAAVLLSACEASGNSSADAGAMSEPAAEPERSLPPEPVETTESHGSGQDSVVREASTDPSSIYVLVNPLNPVQPKDHRPEDLVDASVETLPSRVLVRGEVDEAMQEMFGAAAEAGLELELASGYRGFDSQQSLYEQRVEGYGVEEADAYVARPGHSEHQTGLAIDIQARDSPHCDSIRCFGETPHGEWTAENASDFGFIVRYPHGAEAITGYSPEPWHLRYIGRPTAQAVSDAGVTLEEFWGEPPAPDYAD</sequence>
<dbReference type="PANTHER" id="PTHR34385:SF1">
    <property type="entry name" value="PEPTIDOGLYCAN L-ALANYL-D-GLUTAMATE ENDOPEPTIDASE CWLK"/>
    <property type="match status" value="1"/>
</dbReference>
<protein>
    <submittedName>
        <fullName evidence="4">M15 family metallopeptidase</fullName>
    </submittedName>
</protein>
<comment type="caution">
    <text evidence="4">The sequence shown here is derived from an EMBL/GenBank/DDBJ whole genome shotgun (WGS) entry which is preliminary data.</text>
</comment>
<dbReference type="Proteomes" id="UP001251870">
    <property type="component" value="Unassembled WGS sequence"/>
</dbReference>